<dbReference type="PRINTS" id="PR01438">
    <property type="entry name" value="UNVRSLSTRESS"/>
</dbReference>
<comment type="caution">
    <text evidence="4">The sequence shown here is derived from an EMBL/GenBank/DDBJ whole genome shotgun (WGS) entry which is preliminary data.</text>
</comment>
<dbReference type="Proteomes" id="UP000020595">
    <property type="component" value="Unassembled WGS sequence"/>
</dbReference>
<name>A0A009IBP1_ACIB9</name>
<feature type="domain" description="UspA" evidence="3">
    <location>
        <begin position="3"/>
        <end position="145"/>
    </location>
</feature>
<dbReference type="InterPro" id="IPR006015">
    <property type="entry name" value="Universal_stress_UspA"/>
</dbReference>
<dbReference type="CDD" id="cd00293">
    <property type="entry name" value="USP-like"/>
    <property type="match status" value="1"/>
</dbReference>
<sequence>MLYQHILVPIDGSETSMVAMNEAIKIGKALNSKITVVQVMALDPIIADLYVKTGQTNELIERTRTYLLDILEQAKQQFLQEGLSVETKLLEGFVVHEEIIQAAQELNADLIVMGSHGRTGVRKLVIGSVAQKVLGESHIPVLIVR</sequence>
<dbReference type="GO" id="GO:0005737">
    <property type="term" value="C:cytoplasm"/>
    <property type="evidence" value="ECO:0007669"/>
    <property type="project" value="UniProtKB-SubCell"/>
</dbReference>
<dbReference type="Gene3D" id="3.40.50.620">
    <property type="entry name" value="HUPs"/>
    <property type="match status" value="1"/>
</dbReference>
<dbReference type="PIRSF" id="PIRSF006276">
    <property type="entry name" value="UspA"/>
    <property type="match status" value="1"/>
</dbReference>
<reference evidence="4 5" key="1">
    <citation type="submission" date="2014-02" db="EMBL/GenBank/DDBJ databases">
        <title>Comparative genomics and transcriptomics to identify genetic mechanisms underlying the emergence of carbapenem resistant Acinetobacter baumannii (CRAb).</title>
        <authorList>
            <person name="Harris A.D."/>
            <person name="Johnson K.J."/>
            <person name="George J."/>
            <person name="Shefchek K."/>
            <person name="Daugherty S.C."/>
            <person name="Parankush S."/>
            <person name="Sadzewicz L."/>
            <person name="Tallon L."/>
            <person name="Sengamalay N."/>
            <person name="Hazen T.H."/>
            <person name="Rasko D.A."/>
        </authorList>
    </citation>
    <scope>NUCLEOTIDE SEQUENCE [LARGE SCALE GENOMIC DNA]</scope>
    <source>
        <strain evidence="4 5">1295743</strain>
    </source>
</reference>
<keyword evidence="2" id="KW-0963">Cytoplasm</keyword>
<protein>
    <recommendedName>
        <fullName evidence="2">Universal stress protein</fullName>
    </recommendedName>
</protein>
<dbReference type="EMBL" id="JEWH01000001">
    <property type="protein sequence ID" value="EXB07826.1"/>
    <property type="molecule type" value="Genomic_DNA"/>
</dbReference>
<organism evidence="4 5">
    <name type="scientific">Acinetobacter baumannii (strain 1295743)</name>
    <dbReference type="NCBI Taxonomy" id="1310613"/>
    <lineage>
        <taxon>Bacteria</taxon>
        <taxon>Pseudomonadati</taxon>
        <taxon>Pseudomonadota</taxon>
        <taxon>Gammaproteobacteria</taxon>
        <taxon>Moraxellales</taxon>
        <taxon>Moraxellaceae</taxon>
        <taxon>Acinetobacter</taxon>
        <taxon>Acinetobacter calcoaceticus/baumannii complex</taxon>
    </lineage>
</organism>
<evidence type="ECO:0000256" key="2">
    <source>
        <dbReference type="PIRNR" id="PIRNR006276"/>
    </source>
</evidence>
<comment type="similarity">
    <text evidence="1 2">Belongs to the universal stress protein A family.</text>
</comment>
<dbReference type="PATRIC" id="fig|1310613.3.peg.219"/>
<dbReference type="PANTHER" id="PTHR46268">
    <property type="entry name" value="STRESS RESPONSE PROTEIN NHAX"/>
    <property type="match status" value="1"/>
</dbReference>
<gene>
    <name evidence="4" type="ORF">J512_0229</name>
</gene>
<dbReference type="InterPro" id="IPR014729">
    <property type="entry name" value="Rossmann-like_a/b/a_fold"/>
</dbReference>
<evidence type="ECO:0000259" key="3">
    <source>
        <dbReference type="Pfam" id="PF00582"/>
    </source>
</evidence>
<dbReference type="PANTHER" id="PTHR46268:SF6">
    <property type="entry name" value="UNIVERSAL STRESS PROTEIN UP12"/>
    <property type="match status" value="1"/>
</dbReference>
<evidence type="ECO:0000256" key="1">
    <source>
        <dbReference type="ARBA" id="ARBA00008791"/>
    </source>
</evidence>
<evidence type="ECO:0000313" key="5">
    <source>
        <dbReference type="Proteomes" id="UP000020595"/>
    </source>
</evidence>
<accession>A0A009IBP1</accession>
<comment type="subcellular location">
    <subcellularLocation>
        <location evidence="2">Cytoplasm</location>
    </subcellularLocation>
</comment>
<proteinExistence type="inferred from homology"/>
<dbReference type="AlphaFoldDB" id="A0A009IBP1"/>
<dbReference type="InterPro" id="IPR006016">
    <property type="entry name" value="UspA"/>
</dbReference>
<dbReference type="RefSeq" id="WP_032050596.1">
    <property type="nucleotide sequence ID" value="NZ_JEWH01000001.1"/>
</dbReference>
<dbReference type="SUPFAM" id="SSF52402">
    <property type="entry name" value="Adenine nucleotide alpha hydrolases-like"/>
    <property type="match status" value="1"/>
</dbReference>
<evidence type="ECO:0000313" key="4">
    <source>
        <dbReference type="EMBL" id="EXB07826.1"/>
    </source>
</evidence>
<dbReference type="Pfam" id="PF00582">
    <property type="entry name" value="Usp"/>
    <property type="match status" value="1"/>
</dbReference>